<protein>
    <submittedName>
        <fullName evidence="2">Uncharacterized protein</fullName>
    </submittedName>
</protein>
<keyword evidence="1" id="KW-1133">Transmembrane helix</keyword>
<evidence type="ECO:0000313" key="2">
    <source>
        <dbReference type="EMBL" id="NDU95766.1"/>
    </source>
</evidence>
<accession>A0A6L9L5D8</accession>
<evidence type="ECO:0000256" key="1">
    <source>
        <dbReference type="SAM" id="Phobius"/>
    </source>
</evidence>
<dbReference type="AlphaFoldDB" id="A0A6L9L5D8"/>
<sequence>MAPQNTFRTAQTPRPAIVGSVNPLTQVRVKVALMVTGICLCLGVFIWALATPKPTNFAKVEFPDKTVDIVRLGDAHLYEDGEMIMLDDYDQPVKFLKAVESQDSEKVNVSFRQ</sequence>
<evidence type="ECO:0000313" key="3">
    <source>
        <dbReference type="Proteomes" id="UP000474175"/>
    </source>
</evidence>
<organism evidence="2 3">
    <name type="scientific">Spirosoma terrae</name>
    <dbReference type="NCBI Taxonomy" id="1968276"/>
    <lineage>
        <taxon>Bacteria</taxon>
        <taxon>Pseudomonadati</taxon>
        <taxon>Bacteroidota</taxon>
        <taxon>Cytophagia</taxon>
        <taxon>Cytophagales</taxon>
        <taxon>Cytophagaceae</taxon>
        <taxon>Spirosoma</taxon>
    </lineage>
</organism>
<proteinExistence type="predicted"/>
<dbReference type="RefSeq" id="WP_163948422.1">
    <property type="nucleotide sequence ID" value="NZ_JAAFZH010000004.1"/>
</dbReference>
<dbReference type="Proteomes" id="UP000474175">
    <property type="component" value="Unassembled WGS sequence"/>
</dbReference>
<comment type="caution">
    <text evidence="2">The sequence shown here is derived from an EMBL/GenBank/DDBJ whole genome shotgun (WGS) entry which is preliminary data.</text>
</comment>
<reference evidence="2 3" key="1">
    <citation type="submission" date="2020-02" db="EMBL/GenBank/DDBJ databases">
        <title>Draft genome sequence of two Spirosoma agri KCTC 52727 and Spirosoma terrae KCTC 52035.</title>
        <authorList>
            <person name="Rojas J."/>
            <person name="Ambika Manirajan B."/>
            <person name="Suarez C."/>
            <person name="Ratering S."/>
            <person name="Schnell S."/>
        </authorList>
    </citation>
    <scope>NUCLEOTIDE SEQUENCE [LARGE SCALE GENOMIC DNA]</scope>
    <source>
        <strain evidence="2 3">KCTC 52035</strain>
    </source>
</reference>
<keyword evidence="1" id="KW-0472">Membrane</keyword>
<keyword evidence="1" id="KW-0812">Transmembrane</keyword>
<name>A0A6L9L5D8_9BACT</name>
<feature type="transmembrane region" description="Helical" evidence="1">
    <location>
        <begin position="31"/>
        <end position="50"/>
    </location>
</feature>
<keyword evidence="3" id="KW-1185">Reference proteome</keyword>
<gene>
    <name evidence="2" type="ORF">GK108_12855</name>
</gene>
<dbReference type="EMBL" id="JAAFZH010000004">
    <property type="protein sequence ID" value="NDU95766.1"/>
    <property type="molecule type" value="Genomic_DNA"/>
</dbReference>